<evidence type="ECO:0000313" key="2">
    <source>
        <dbReference type="Proteomes" id="UP001386955"/>
    </source>
</evidence>
<evidence type="ECO:0000313" key="1">
    <source>
        <dbReference type="EMBL" id="KAK7380119.1"/>
    </source>
</evidence>
<dbReference type="Proteomes" id="UP001386955">
    <property type="component" value="Unassembled WGS sequence"/>
</dbReference>
<name>A0AAN9RPK2_PSOTE</name>
<proteinExistence type="predicted"/>
<comment type="caution">
    <text evidence="1">The sequence shown here is derived from an EMBL/GenBank/DDBJ whole genome shotgun (WGS) entry which is preliminary data.</text>
</comment>
<sequence length="141" mass="16045">MQRPELATTINIKSHHFGTQHYHSAMGLGLDQTTVEHITHVWQMKYICVPPGTQLPRYLWVTGSAHLRTPTPHSPQLSLRTENPFSYKSFGPPPSPFTTSIHQQRAEAAGTIERSVLSKPFTRKTTNNHTLCSQWSWIGDW</sequence>
<gene>
    <name evidence="1" type="ORF">VNO78_32538</name>
</gene>
<reference evidence="1 2" key="1">
    <citation type="submission" date="2024-01" db="EMBL/GenBank/DDBJ databases">
        <title>The genomes of 5 underutilized Papilionoideae crops provide insights into root nodulation and disease resistanc.</title>
        <authorList>
            <person name="Jiang F."/>
        </authorList>
    </citation>
    <scope>NUCLEOTIDE SEQUENCE [LARGE SCALE GENOMIC DNA]</scope>
    <source>
        <strain evidence="1">DUOXIRENSHENG_FW03</strain>
        <tissue evidence="1">Leaves</tissue>
    </source>
</reference>
<dbReference type="EMBL" id="JAYMYS010000009">
    <property type="protein sequence ID" value="KAK7380119.1"/>
    <property type="molecule type" value="Genomic_DNA"/>
</dbReference>
<accession>A0AAN9RPK2</accession>
<protein>
    <submittedName>
        <fullName evidence="1">Uncharacterized protein</fullName>
    </submittedName>
</protein>
<keyword evidence="2" id="KW-1185">Reference proteome</keyword>
<dbReference type="AlphaFoldDB" id="A0AAN9RPK2"/>
<organism evidence="1 2">
    <name type="scientific">Psophocarpus tetragonolobus</name>
    <name type="common">Winged bean</name>
    <name type="synonym">Dolichos tetragonolobus</name>
    <dbReference type="NCBI Taxonomy" id="3891"/>
    <lineage>
        <taxon>Eukaryota</taxon>
        <taxon>Viridiplantae</taxon>
        <taxon>Streptophyta</taxon>
        <taxon>Embryophyta</taxon>
        <taxon>Tracheophyta</taxon>
        <taxon>Spermatophyta</taxon>
        <taxon>Magnoliopsida</taxon>
        <taxon>eudicotyledons</taxon>
        <taxon>Gunneridae</taxon>
        <taxon>Pentapetalae</taxon>
        <taxon>rosids</taxon>
        <taxon>fabids</taxon>
        <taxon>Fabales</taxon>
        <taxon>Fabaceae</taxon>
        <taxon>Papilionoideae</taxon>
        <taxon>50 kb inversion clade</taxon>
        <taxon>NPAAA clade</taxon>
        <taxon>indigoferoid/millettioid clade</taxon>
        <taxon>Phaseoleae</taxon>
        <taxon>Psophocarpus</taxon>
    </lineage>
</organism>